<evidence type="ECO:0000313" key="4">
    <source>
        <dbReference type="Proteomes" id="UP001485043"/>
    </source>
</evidence>
<feature type="region of interest" description="Disordered" evidence="2">
    <location>
        <begin position="29"/>
        <end position="74"/>
    </location>
</feature>
<dbReference type="Proteomes" id="UP001485043">
    <property type="component" value="Unassembled WGS sequence"/>
</dbReference>
<gene>
    <name evidence="3" type="ORF">WJX84_007068</name>
</gene>
<dbReference type="PANTHER" id="PTHR45982">
    <property type="entry name" value="REGULATOR OF CHROMOSOME CONDENSATION"/>
    <property type="match status" value="1"/>
</dbReference>
<dbReference type="GO" id="GO:0005085">
    <property type="term" value="F:guanyl-nucleotide exchange factor activity"/>
    <property type="evidence" value="ECO:0007669"/>
    <property type="project" value="TreeGrafter"/>
</dbReference>
<comment type="caution">
    <text evidence="3">The sequence shown here is derived from an EMBL/GenBank/DDBJ whole genome shotgun (WGS) entry which is preliminary data.</text>
</comment>
<dbReference type="Gene3D" id="2.130.10.30">
    <property type="entry name" value="Regulator of chromosome condensation 1/beta-lactamase-inhibitor protein II"/>
    <property type="match status" value="2"/>
</dbReference>
<reference evidence="3 4" key="1">
    <citation type="journal article" date="2024" name="Nat. Commun.">
        <title>Phylogenomics reveals the evolutionary origins of lichenization in chlorophyte algae.</title>
        <authorList>
            <person name="Puginier C."/>
            <person name="Libourel C."/>
            <person name="Otte J."/>
            <person name="Skaloud P."/>
            <person name="Haon M."/>
            <person name="Grisel S."/>
            <person name="Petersen M."/>
            <person name="Berrin J.G."/>
            <person name="Delaux P.M."/>
            <person name="Dal Grande F."/>
            <person name="Keller J."/>
        </authorList>
    </citation>
    <scope>NUCLEOTIDE SEQUENCE [LARGE SCALE GENOMIC DNA]</scope>
    <source>
        <strain evidence="3 4">SAG 2523</strain>
    </source>
</reference>
<feature type="repeat" description="RCC1" evidence="1">
    <location>
        <begin position="172"/>
        <end position="218"/>
    </location>
</feature>
<dbReference type="InterPro" id="IPR009091">
    <property type="entry name" value="RCC1/BLIP-II"/>
</dbReference>
<dbReference type="InterPro" id="IPR051553">
    <property type="entry name" value="Ran_GTPase-activating"/>
</dbReference>
<evidence type="ECO:0000313" key="3">
    <source>
        <dbReference type="EMBL" id="KAK9868470.1"/>
    </source>
</evidence>
<evidence type="ECO:0000256" key="2">
    <source>
        <dbReference type="SAM" id="MobiDB-lite"/>
    </source>
</evidence>
<dbReference type="SUPFAM" id="SSF50985">
    <property type="entry name" value="RCC1/BLIP-II"/>
    <property type="match status" value="1"/>
</dbReference>
<dbReference type="PROSITE" id="PS50012">
    <property type="entry name" value="RCC1_3"/>
    <property type="match status" value="2"/>
</dbReference>
<feature type="repeat" description="RCC1" evidence="1">
    <location>
        <begin position="114"/>
        <end position="171"/>
    </location>
</feature>
<organism evidence="3 4">
    <name type="scientific">Apatococcus fuscideae</name>
    <dbReference type="NCBI Taxonomy" id="2026836"/>
    <lineage>
        <taxon>Eukaryota</taxon>
        <taxon>Viridiplantae</taxon>
        <taxon>Chlorophyta</taxon>
        <taxon>core chlorophytes</taxon>
        <taxon>Trebouxiophyceae</taxon>
        <taxon>Chlorellales</taxon>
        <taxon>Chlorellaceae</taxon>
        <taxon>Apatococcus</taxon>
    </lineage>
</organism>
<protein>
    <submittedName>
        <fullName evidence="3">Uncharacterized protein</fullName>
    </submittedName>
</protein>
<dbReference type="GO" id="GO:0005737">
    <property type="term" value="C:cytoplasm"/>
    <property type="evidence" value="ECO:0007669"/>
    <property type="project" value="TreeGrafter"/>
</dbReference>
<dbReference type="EMBL" id="JALJOV010000027">
    <property type="protein sequence ID" value="KAK9868470.1"/>
    <property type="molecule type" value="Genomic_DNA"/>
</dbReference>
<dbReference type="AlphaFoldDB" id="A0AAW1TI80"/>
<feature type="compositionally biased region" description="Low complexity" evidence="2">
    <location>
        <begin position="29"/>
        <end position="39"/>
    </location>
</feature>
<keyword evidence="4" id="KW-1185">Reference proteome</keyword>
<sequence length="338" mass="34829">MASYLQPYAEHTARQAELDQMRRLIADQQDQANRQAAEQVATRPGWGPAGQHSSNTPSHMGTLSPGHLATPTRIGQDLHPFLTGAAPQIPAGPDGPVVSIAASRYFSAQVTADGRVWTFGGGFNGELGGAGSSWLSAARPVDGPIAEALQREGGAAHVAAGGTFCVCLTASGKVVVWGQLPGDRQHGQPRAAVQILSPLPPITHIACGSSHALLSDGERVWAIGRWLSADGAKPMGGSGLNPQQVLDLRGEGVLQLAAGAHSSAAVSGDGRLMLWGKLLAHEHATSLAHSYGSNECEAAVKKWGFSEGMGADEPVHVPGLHNVKGVALGATHATVLLG</sequence>
<evidence type="ECO:0000256" key="1">
    <source>
        <dbReference type="PROSITE-ProRule" id="PRU00235"/>
    </source>
</evidence>
<accession>A0AAW1TI80</accession>
<dbReference type="InterPro" id="IPR000408">
    <property type="entry name" value="Reg_chr_condens"/>
</dbReference>
<proteinExistence type="predicted"/>
<feature type="compositionally biased region" description="Polar residues" evidence="2">
    <location>
        <begin position="51"/>
        <end position="61"/>
    </location>
</feature>
<dbReference type="PANTHER" id="PTHR45982:SF1">
    <property type="entry name" value="REGULATOR OF CHROMOSOME CONDENSATION"/>
    <property type="match status" value="1"/>
</dbReference>
<name>A0AAW1TI80_9CHLO</name>